<comment type="caution">
    <text evidence="9">The sequence shown here is derived from an EMBL/GenBank/DDBJ whole genome shotgun (WGS) entry which is preliminary data.</text>
</comment>
<dbReference type="GO" id="GO:0005524">
    <property type="term" value="F:ATP binding"/>
    <property type="evidence" value="ECO:0007669"/>
    <property type="project" value="UniProtKB-KW"/>
</dbReference>
<keyword evidence="5" id="KW-0547">Nucleotide-binding</keyword>
<keyword evidence="6 9" id="KW-0067">ATP-binding</keyword>
<dbReference type="EMBL" id="JAUSWB010000002">
    <property type="protein sequence ID" value="MDQ0428409.1"/>
    <property type="molecule type" value="Genomic_DNA"/>
</dbReference>
<comment type="subcellular location">
    <subcellularLocation>
        <location evidence="1">Cell membrane</location>
        <topology evidence="1">Peripheral membrane protein</topology>
    </subcellularLocation>
</comment>
<keyword evidence="10" id="KW-1185">Reference proteome</keyword>
<protein>
    <submittedName>
        <fullName evidence="9">Oligopeptide/dipeptide ABC transporter ATP-binding protein</fullName>
    </submittedName>
</protein>
<evidence type="ECO:0000256" key="6">
    <source>
        <dbReference type="ARBA" id="ARBA00022840"/>
    </source>
</evidence>
<dbReference type="Pfam" id="PF08352">
    <property type="entry name" value="oligo_HPY"/>
    <property type="match status" value="1"/>
</dbReference>
<evidence type="ECO:0000256" key="2">
    <source>
        <dbReference type="ARBA" id="ARBA00005417"/>
    </source>
</evidence>
<keyword evidence="4" id="KW-1003">Cell membrane</keyword>
<dbReference type="SMART" id="SM00382">
    <property type="entry name" value="AAA"/>
    <property type="match status" value="1"/>
</dbReference>
<dbReference type="Gene3D" id="3.40.50.300">
    <property type="entry name" value="P-loop containing nucleotide triphosphate hydrolases"/>
    <property type="match status" value="1"/>
</dbReference>
<dbReference type="InterPro" id="IPR027417">
    <property type="entry name" value="P-loop_NTPase"/>
</dbReference>
<proteinExistence type="inferred from homology"/>
<dbReference type="InterPro" id="IPR050388">
    <property type="entry name" value="ABC_Ni/Peptide_Import"/>
</dbReference>
<comment type="similarity">
    <text evidence="2">Belongs to the ABC transporter superfamily.</text>
</comment>
<accession>A0ABU0GU03</accession>
<evidence type="ECO:0000256" key="5">
    <source>
        <dbReference type="ARBA" id="ARBA00022741"/>
    </source>
</evidence>
<dbReference type="Proteomes" id="UP001241988">
    <property type="component" value="Unassembled WGS sequence"/>
</dbReference>
<dbReference type="InterPro" id="IPR017871">
    <property type="entry name" value="ABC_transporter-like_CS"/>
</dbReference>
<gene>
    <name evidence="9" type="ORF">QOZ98_001235</name>
</gene>
<feature type="domain" description="ABC transporter" evidence="8">
    <location>
        <begin position="5"/>
        <end position="256"/>
    </location>
</feature>
<organism evidence="9 10">
    <name type="scientific">Planomicrobium stackebrandtii</name>
    <dbReference type="NCBI Taxonomy" id="253160"/>
    <lineage>
        <taxon>Bacteria</taxon>
        <taxon>Bacillati</taxon>
        <taxon>Bacillota</taxon>
        <taxon>Bacilli</taxon>
        <taxon>Bacillales</taxon>
        <taxon>Caryophanaceae</taxon>
        <taxon>Planomicrobium</taxon>
    </lineage>
</organism>
<reference evidence="9 10" key="1">
    <citation type="submission" date="2023-07" db="EMBL/GenBank/DDBJ databases">
        <title>Genomic Encyclopedia of Type Strains, Phase IV (KMG-IV): sequencing the most valuable type-strain genomes for metagenomic binning, comparative biology and taxonomic classification.</title>
        <authorList>
            <person name="Goeker M."/>
        </authorList>
    </citation>
    <scope>NUCLEOTIDE SEQUENCE [LARGE SCALE GENOMIC DNA]</scope>
    <source>
        <strain evidence="9 10">DSM 16419</strain>
    </source>
</reference>
<evidence type="ECO:0000256" key="3">
    <source>
        <dbReference type="ARBA" id="ARBA00022448"/>
    </source>
</evidence>
<dbReference type="PROSITE" id="PS00211">
    <property type="entry name" value="ABC_TRANSPORTER_1"/>
    <property type="match status" value="1"/>
</dbReference>
<evidence type="ECO:0000259" key="8">
    <source>
        <dbReference type="PROSITE" id="PS50893"/>
    </source>
</evidence>
<evidence type="ECO:0000256" key="7">
    <source>
        <dbReference type="ARBA" id="ARBA00023136"/>
    </source>
</evidence>
<dbReference type="PANTHER" id="PTHR43297">
    <property type="entry name" value="OLIGOPEPTIDE TRANSPORT ATP-BINDING PROTEIN APPD"/>
    <property type="match status" value="1"/>
</dbReference>
<dbReference type="SUPFAM" id="SSF52540">
    <property type="entry name" value="P-loop containing nucleoside triphosphate hydrolases"/>
    <property type="match status" value="1"/>
</dbReference>
<dbReference type="Pfam" id="PF00005">
    <property type="entry name" value="ABC_tran"/>
    <property type="match status" value="1"/>
</dbReference>
<evidence type="ECO:0000313" key="10">
    <source>
        <dbReference type="Proteomes" id="UP001241988"/>
    </source>
</evidence>
<dbReference type="PROSITE" id="PS50893">
    <property type="entry name" value="ABC_TRANSPORTER_2"/>
    <property type="match status" value="1"/>
</dbReference>
<dbReference type="PANTHER" id="PTHR43297:SF2">
    <property type="entry name" value="DIPEPTIDE TRANSPORT ATP-BINDING PROTEIN DPPD"/>
    <property type="match status" value="1"/>
</dbReference>
<dbReference type="InterPro" id="IPR003439">
    <property type="entry name" value="ABC_transporter-like_ATP-bd"/>
</dbReference>
<dbReference type="CDD" id="cd03257">
    <property type="entry name" value="ABC_NikE_OppD_transporters"/>
    <property type="match status" value="1"/>
</dbReference>
<keyword evidence="7" id="KW-0472">Membrane</keyword>
<evidence type="ECO:0000256" key="4">
    <source>
        <dbReference type="ARBA" id="ARBA00022475"/>
    </source>
</evidence>
<dbReference type="InterPro" id="IPR013563">
    <property type="entry name" value="Oligopep_ABC_C"/>
</dbReference>
<keyword evidence="3" id="KW-0813">Transport</keyword>
<dbReference type="NCBIfam" id="TIGR01727">
    <property type="entry name" value="oligo_HPY"/>
    <property type="match status" value="1"/>
</dbReference>
<dbReference type="RefSeq" id="WP_308786579.1">
    <property type="nucleotide sequence ID" value="NZ_JAUSWB010000002.1"/>
</dbReference>
<evidence type="ECO:0000313" key="9">
    <source>
        <dbReference type="EMBL" id="MDQ0428409.1"/>
    </source>
</evidence>
<name>A0ABU0GU03_9BACL</name>
<dbReference type="InterPro" id="IPR003593">
    <property type="entry name" value="AAA+_ATPase"/>
</dbReference>
<sequence length="348" mass="39010">MDKILEIDNLVTAYQGKEGFVKAVDGVSFDLNRGDTICIVGESGSGKSVTAMSIMRLVEFENGKIREGTIKFNGEDLAKKSNEEMRKIRGSRISMIFQEPLTALNPVFTVGKQITEAILFHYPIGKKEAWRRAEEMIRLVGLSDPKARLKQYPHELSGGMRQRVMIAIALASEPELLIADEPTTALDVTIEAQILELLRSLRRERNMSIMLITHDIGVAAEMADRIIIMYAGKIMEISDTQDLFDQPLHPYSKGLLDSVPRMDGERGVPLNSIEGSIPRLNEVPDGCRFSPRCPFATEKCHEEMPPLEFRGTRQVACWHVDQLLENDSLSNDRKGGEFIESGIKEPSY</sequence>
<evidence type="ECO:0000256" key="1">
    <source>
        <dbReference type="ARBA" id="ARBA00004202"/>
    </source>
</evidence>